<accession>X1SKZ2</accession>
<comment type="caution">
    <text evidence="1">The sequence shown here is derived from an EMBL/GenBank/DDBJ whole genome shotgun (WGS) entry which is preliminary data.</text>
</comment>
<protein>
    <submittedName>
        <fullName evidence="1">Uncharacterized protein</fullName>
    </submittedName>
</protein>
<evidence type="ECO:0000313" key="1">
    <source>
        <dbReference type="EMBL" id="GAI93613.1"/>
    </source>
</evidence>
<sequence length="51" mass="5656">TLFGLFVSTGLSCPIENMLNTGSIHLTPLSLLKMFGNGAFQELIYDIPRRK</sequence>
<organism evidence="1">
    <name type="scientific">marine sediment metagenome</name>
    <dbReference type="NCBI Taxonomy" id="412755"/>
    <lineage>
        <taxon>unclassified sequences</taxon>
        <taxon>metagenomes</taxon>
        <taxon>ecological metagenomes</taxon>
    </lineage>
</organism>
<feature type="non-terminal residue" evidence="1">
    <location>
        <position position="1"/>
    </location>
</feature>
<dbReference type="AlphaFoldDB" id="X1SKZ2"/>
<dbReference type="EMBL" id="BARW01015339">
    <property type="protein sequence ID" value="GAI93613.1"/>
    <property type="molecule type" value="Genomic_DNA"/>
</dbReference>
<proteinExistence type="predicted"/>
<gene>
    <name evidence="1" type="ORF">S12H4_26949</name>
</gene>
<reference evidence="1" key="1">
    <citation type="journal article" date="2014" name="Front. Microbiol.">
        <title>High frequency of phylogenetically diverse reductive dehalogenase-homologous genes in deep subseafloor sedimentary metagenomes.</title>
        <authorList>
            <person name="Kawai M."/>
            <person name="Futagami T."/>
            <person name="Toyoda A."/>
            <person name="Takaki Y."/>
            <person name="Nishi S."/>
            <person name="Hori S."/>
            <person name="Arai W."/>
            <person name="Tsubouchi T."/>
            <person name="Morono Y."/>
            <person name="Uchiyama I."/>
            <person name="Ito T."/>
            <person name="Fujiyama A."/>
            <person name="Inagaki F."/>
            <person name="Takami H."/>
        </authorList>
    </citation>
    <scope>NUCLEOTIDE SEQUENCE</scope>
    <source>
        <strain evidence="1">Expedition CK06-06</strain>
    </source>
</reference>
<name>X1SKZ2_9ZZZZ</name>